<keyword evidence="3" id="KW-1185">Reference proteome</keyword>
<organism evidence="2 3">
    <name type="scientific">Trichodelitschia bisporula</name>
    <dbReference type="NCBI Taxonomy" id="703511"/>
    <lineage>
        <taxon>Eukaryota</taxon>
        <taxon>Fungi</taxon>
        <taxon>Dikarya</taxon>
        <taxon>Ascomycota</taxon>
        <taxon>Pezizomycotina</taxon>
        <taxon>Dothideomycetes</taxon>
        <taxon>Dothideomycetes incertae sedis</taxon>
        <taxon>Phaeotrichales</taxon>
        <taxon>Phaeotrichaceae</taxon>
        <taxon>Trichodelitschia</taxon>
    </lineage>
</organism>
<name>A0A6G1I6Q5_9PEZI</name>
<gene>
    <name evidence="2" type="ORF">EJ06DRAFT_527277</name>
</gene>
<accession>A0A6G1I6Q5</accession>
<evidence type="ECO:0000313" key="2">
    <source>
        <dbReference type="EMBL" id="KAF2403675.1"/>
    </source>
</evidence>
<evidence type="ECO:0000313" key="3">
    <source>
        <dbReference type="Proteomes" id="UP000799640"/>
    </source>
</evidence>
<dbReference type="AlphaFoldDB" id="A0A6G1I6Q5"/>
<sequence>MVLLVNGTQVNGTRAHATHVNGVHANDTRINGIRVNGIRVNGTRVNGTRVNGTRVNNTYTYTDASTNTPPNGTHLNGTGSTNPYTPERLFQPHPRRPSLSNVTFYGTYPRLNRSPSYRRHDASPQVWGPTGGPQPAASYFSRRAMGAAFADMESSDDDSDVEV</sequence>
<feature type="region of interest" description="Disordered" evidence="1">
    <location>
        <begin position="113"/>
        <end position="138"/>
    </location>
</feature>
<protein>
    <submittedName>
        <fullName evidence="2">Uncharacterized protein</fullName>
    </submittedName>
</protein>
<reference evidence="2" key="1">
    <citation type="journal article" date="2020" name="Stud. Mycol.">
        <title>101 Dothideomycetes genomes: a test case for predicting lifestyles and emergence of pathogens.</title>
        <authorList>
            <person name="Haridas S."/>
            <person name="Albert R."/>
            <person name="Binder M."/>
            <person name="Bloem J."/>
            <person name="Labutti K."/>
            <person name="Salamov A."/>
            <person name="Andreopoulos B."/>
            <person name="Baker S."/>
            <person name="Barry K."/>
            <person name="Bills G."/>
            <person name="Bluhm B."/>
            <person name="Cannon C."/>
            <person name="Castanera R."/>
            <person name="Culley D."/>
            <person name="Daum C."/>
            <person name="Ezra D."/>
            <person name="Gonzalez J."/>
            <person name="Henrissat B."/>
            <person name="Kuo A."/>
            <person name="Liang C."/>
            <person name="Lipzen A."/>
            <person name="Lutzoni F."/>
            <person name="Magnuson J."/>
            <person name="Mondo S."/>
            <person name="Nolan M."/>
            <person name="Ohm R."/>
            <person name="Pangilinan J."/>
            <person name="Park H.-J."/>
            <person name="Ramirez L."/>
            <person name="Alfaro M."/>
            <person name="Sun H."/>
            <person name="Tritt A."/>
            <person name="Yoshinaga Y."/>
            <person name="Zwiers L.-H."/>
            <person name="Turgeon B."/>
            <person name="Goodwin S."/>
            <person name="Spatafora J."/>
            <person name="Crous P."/>
            <person name="Grigoriev I."/>
        </authorList>
    </citation>
    <scope>NUCLEOTIDE SEQUENCE</scope>
    <source>
        <strain evidence="2">CBS 262.69</strain>
    </source>
</reference>
<dbReference type="Proteomes" id="UP000799640">
    <property type="component" value="Unassembled WGS sequence"/>
</dbReference>
<dbReference type="EMBL" id="ML996689">
    <property type="protein sequence ID" value="KAF2403675.1"/>
    <property type="molecule type" value="Genomic_DNA"/>
</dbReference>
<evidence type="ECO:0000256" key="1">
    <source>
        <dbReference type="SAM" id="MobiDB-lite"/>
    </source>
</evidence>
<feature type="region of interest" description="Disordered" evidence="1">
    <location>
        <begin position="60"/>
        <end position="79"/>
    </location>
</feature>
<proteinExistence type="predicted"/>
<dbReference type="OrthoDB" id="10595116at2759"/>